<keyword evidence="5 8" id="KW-0804">Transcription</keyword>
<dbReference type="SMART" id="SM01019">
    <property type="entry name" value="B3"/>
    <property type="match status" value="1"/>
</dbReference>
<dbReference type="GO" id="GO:0003677">
    <property type="term" value="F:DNA binding"/>
    <property type="evidence" value="ECO:0007669"/>
    <property type="project" value="UniProtKB-KW"/>
</dbReference>
<dbReference type="InterPro" id="IPR053793">
    <property type="entry name" value="PB1-like"/>
</dbReference>
<dbReference type="SUPFAM" id="SSF101936">
    <property type="entry name" value="DNA-binding pseudobarrel domain"/>
    <property type="match status" value="1"/>
</dbReference>
<dbReference type="InterPro" id="IPR010525">
    <property type="entry name" value="ARF_dom"/>
</dbReference>
<feature type="region of interest" description="Disordered" evidence="9">
    <location>
        <begin position="567"/>
        <end position="595"/>
    </location>
</feature>
<dbReference type="Pfam" id="PF02362">
    <property type="entry name" value="B3"/>
    <property type="match status" value="1"/>
</dbReference>
<comment type="similarity">
    <text evidence="2 8">Belongs to the ARF family.</text>
</comment>
<evidence type="ECO:0000256" key="1">
    <source>
        <dbReference type="ARBA" id="ARBA00004123"/>
    </source>
</evidence>
<dbReference type="AlphaFoldDB" id="A0AA38FKP2"/>
<dbReference type="OMA" id="QHHISNQ"/>
<dbReference type="FunFam" id="2.30.30.1040:FF:000001">
    <property type="entry name" value="Auxin response factor"/>
    <property type="match status" value="1"/>
</dbReference>
<protein>
    <recommendedName>
        <fullName evidence="8">Auxin response factor</fullName>
    </recommendedName>
</protein>
<feature type="compositionally biased region" description="Polar residues" evidence="9">
    <location>
        <begin position="528"/>
        <end position="543"/>
    </location>
</feature>
<dbReference type="Proteomes" id="UP000824469">
    <property type="component" value="Unassembled WGS sequence"/>
</dbReference>
<evidence type="ECO:0000256" key="6">
    <source>
        <dbReference type="ARBA" id="ARBA00023242"/>
    </source>
</evidence>
<gene>
    <name evidence="12" type="ORF">KI387_010278</name>
</gene>
<feature type="region of interest" description="Disordered" evidence="9">
    <location>
        <begin position="475"/>
        <end position="543"/>
    </location>
</feature>
<keyword evidence="7 8" id="KW-0927">Auxin signaling pathway</keyword>
<dbReference type="Gene3D" id="2.30.30.1040">
    <property type="match status" value="1"/>
</dbReference>
<feature type="compositionally biased region" description="Low complexity" evidence="9">
    <location>
        <begin position="476"/>
        <end position="519"/>
    </location>
</feature>
<dbReference type="InterPro" id="IPR044835">
    <property type="entry name" value="ARF_plant"/>
</dbReference>
<dbReference type="InterPro" id="IPR003340">
    <property type="entry name" value="B3_DNA-bd"/>
</dbReference>
<keyword evidence="6 8" id="KW-0539">Nucleus</keyword>
<reference evidence="12 13" key="1">
    <citation type="journal article" date="2021" name="Nat. Plants">
        <title>The Taxus genome provides insights into paclitaxel biosynthesis.</title>
        <authorList>
            <person name="Xiong X."/>
            <person name="Gou J."/>
            <person name="Liao Q."/>
            <person name="Li Y."/>
            <person name="Zhou Q."/>
            <person name="Bi G."/>
            <person name="Li C."/>
            <person name="Du R."/>
            <person name="Wang X."/>
            <person name="Sun T."/>
            <person name="Guo L."/>
            <person name="Liang H."/>
            <person name="Lu P."/>
            <person name="Wu Y."/>
            <person name="Zhang Z."/>
            <person name="Ro D.K."/>
            <person name="Shang Y."/>
            <person name="Huang S."/>
            <person name="Yan J."/>
        </authorList>
    </citation>
    <scope>NUCLEOTIDE SEQUENCE [LARGE SCALE GENOMIC DNA]</scope>
    <source>
        <strain evidence="12">Ta-2019</strain>
    </source>
</reference>
<dbReference type="FunFam" id="2.40.330.10:FF:000001">
    <property type="entry name" value="Auxin response factor"/>
    <property type="match status" value="1"/>
</dbReference>
<proteinExistence type="inferred from homology"/>
<feature type="domain" description="TF-B3" evidence="10">
    <location>
        <begin position="128"/>
        <end position="230"/>
    </location>
</feature>
<dbReference type="InterPro" id="IPR015300">
    <property type="entry name" value="DNA-bd_pseudobarrel_sf"/>
</dbReference>
<feature type="domain" description="PB1" evidence="11">
    <location>
        <begin position="933"/>
        <end position="978"/>
    </location>
</feature>
<dbReference type="PANTHER" id="PTHR31384:SF21">
    <property type="entry name" value="AUXIN RESPONSE FACTOR 19"/>
    <property type="match status" value="1"/>
</dbReference>
<dbReference type="CDD" id="cd10017">
    <property type="entry name" value="B3_DNA"/>
    <property type="match status" value="1"/>
</dbReference>
<dbReference type="GO" id="GO:0006355">
    <property type="term" value="P:regulation of DNA-templated transcription"/>
    <property type="evidence" value="ECO:0007669"/>
    <property type="project" value="InterPro"/>
</dbReference>
<comment type="subunit">
    <text evidence="8">Homodimers and heterodimers.</text>
</comment>
<keyword evidence="4 8" id="KW-0238">DNA-binding</keyword>
<keyword evidence="3 8" id="KW-0805">Transcription regulation</keyword>
<dbReference type="Pfam" id="PF06507">
    <property type="entry name" value="ARF_AD"/>
    <property type="match status" value="1"/>
</dbReference>
<evidence type="ECO:0000256" key="5">
    <source>
        <dbReference type="ARBA" id="ARBA00023163"/>
    </source>
</evidence>
<keyword evidence="13" id="KW-1185">Reference proteome</keyword>
<evidence type="ECO:0000313" key="12">
    <source>
        <dbReference type="EMBL" id="KAH9305874.1"/>
    </source>
</evidence>
<name>A0AA38FKP2_TAXCH</name>
<dbReference type="PANTHER" id="PTHR31384">
    <property type="entry name" value="AUXIN RESPONSE FACTOR 4-RELATED"/>
    <property type="match status" value="1"/>
</dbReference>
<accession>A0AA38FKP2</accession>
<evidence type="ECO:0000256" key="7">
    <source>
        <dbReference type="ARBA" id="ARBA00023294"/>
    </source>
</evidence>
<sequence length="978" mass="109913">MKPPSSNGVVGHPTDGERRSINSELWHACAGPLVSLPPVGSLVVYFPQGHSEQVAASMAKESDGHIPNYPNLPSKLICQLHNVTLHADVETDEVYAQMTLQPVNTYDKDALLASDLGLKQSKQPTEFFCKTLTASDTSTHGGFSVPRRAAEKIFPPLDYALQPPAQELVARDLHDHVWTFRHIYRGQPKRHLLTTGWSVFVSAKRLFAGDSVLFIRDEKSQLLLGIRRANRQQAAIASSVLSSDSMHIGVLAAAAHAASNHSPFTVFYNPRASPSEFVIPLAKYNKAIYGTQVSLGMRFRMMFETEESSVRRYMGTITGISDLDPVRWPNSQWRNIQVGWDESSAGEKQNRVSIWEIEPVATPFFICPPPFFRPKRPRQPGMLDDESELESAIKRTLPWYGEDITTQNATMPGVGLLQWMNMQQRPDIINPAMQSDYYRPIAAATLQKHGSNEMAKPLSSPQQALQTHQLQFNIPQSQQSAQDQLHQSQIVWPQQQQHITSQQQHQQNLHAQQQLPSQQVDQHHLHRQQQMPSQQVEQHQVLTQKVNQQPQSLQQLQLQPTQQLEQRLQQFQPQAQPAQQQHQRPQQPSQQLLQQQVQQLQQQPSQQLHQQLQQQPSQQLHQQQVQQMQQQQVQQLQVRHSQQQSQQSQRVQQQPQQVQQQQSTQSSQQFHLQQTQLPSPLQQHVNNQFPQHIPSHQQQHLNQSIQLPEIRGQMLQPPLNMAQPTKAHSGFTEADAPSCSTSTSANSHPLQNVLTRAKQSAAISEEKSHCANILRPSTGGTQSTMPPSNLVGESQVTSWFSSVKDPNQSAFQNFLNAQLGQIETSSSSAVSFPLTQADVALPQSLSSLPLQSSPFFFRDASHNSDIQTDPQRNVAPTFNTDKDIQPQLSAALSSQSFGVPDLPFDSGVSSDMGISDSSILQRGSWQQTPAPVRTYTKVYKLGSIGRSLDVTRCKNYEELRRELACMFKLGGQLEDPHS</sequence>
<feature type="region of interest" description="Disordered" evidence="9">
    <location>
        <begin position="646"/>
        <end position="676"/>
    </location>
</feature>
<feature type="compositionally biased region" description="Polar residues" evidence="9">
    <location>
        <begin position="738"/>
        <end position="747"/>
    </location>
</feature>
<comment type="subcellular location">
    <subcellularLocation>
        <location evidence="1 8">Nucleus</location>
    </subcellularLocation>
</comment>
<dbReference type="PROSITE" id="PS51745">
    <property type="entry name" value="PB1"/>
    <property type="match status" value="1"/>
</dbReference>
<evidence type="ECO:0000256" key="2">
    <source>
        <dbReference type="ARBA" id="ARBA00007853"/>
    </source>
</evidence>
<evidence type="ECO:0000259" key="11">
    <source>
        <dbReference type="PROSITE" id="PS51745"/>
    </source>
</evidence>
<feature type="non-terminal residue" evidence="12">
    <location>
        <position position="1"/>
    </location>
</feature>
<evidence type="ECO:0000259" key="10">
    <source>
        <dbReference type="PROSITE" id="PS50863"/>
    </source>
</evidence>
<dbReference type="GO" id="GO:0005634">
    <property type="term" value="C:nucleus"/>
    <property type="evidence" value="ECO:0007669"/>
    <property type="project" value="UniProtKB-SubCell"/>
</dbReference>
<dbReference type="Gene3D" id="3.10.20.90">
    <property type="entry name" value="Phosphatidylinositol 3-kinase Catalytic Subunit, Chain A, domain 1"/>
    <property type="match status" value="1"/>
</dbReference>
<evidence type="ECO:0000256" key="4">
    <source>
        <dbReference type="ARBA" id="ARBA00023125"/>
    </source>
</evidence>
<evidence type="ECO:0000256" key="3">
    <source>
        <dbReference type="ARBA" id="ARBA00023015"/>
    </source>
</evidence>
<comment type="caution">
    <text evidence="12">The sequence shown here is derived from an EMBL/GenBank/DDBJ whole genome shotgun (WGS) entry which is preliminary data.</text>
</comment>
<evidence type="ECO:0000256" key="8">
    <source>
        <dbReference type="RuleBase" id="RU004561"/>
    </source>
</evidence>
<evidence type="ECO:0000313" key="13">
    <source>
        <dbReference type="Proteomes" id="UP000824469"/>
    </source>
</evidence>
<dbReference type="Gene3D" id="2.40.330.10">
    <property type="entry name" value="DNA-binding pseudobarrel domain"/>
    <property type="match status" value="1"/>
</dbReference>
<evidence type="ECO:0000256" key="9">
    <source>
        <dbReference type="SAM" id="MobiDB-lite"/>
    </source>
</evidence>
<comment type="function">
    <text evidence="8">Auxin response factors (ARFs) are transcriptional factors that bind specifically to the DNA sequence 5'-TGTCTC-3' found in the auxin-responsive promoter elements (AuxREs).</text>
</comment>
<feature type="region of interest" description="Disordered" evidence="9">
    <location>
        <begin position="723"/>
        <end position="747"/>
    </location>
</feature>
<organism evidence="12 13">
    <name type="scientific">Taxus chinensis</name>
    <name type="common">Chinese yew</name>
    <name type="synonym">Taxus wallichiana var. chinensis</name>
    <dbReference type="NCBI Taxonomy" id="29808"/>
    <lineage>
        <taxon>Eukaryota</taxon>
        <taxon>Viridiplantae</taxon>
        <taxon>Streptophyta</taxon>
        <taxon>Embryophyta</taxon>
        <taxon>Tracheophyta</taxon>
        <taxon>Spermatophyta</taxon>
        <taxon>Pinopsida</taxon>
        <taxon>Pinidae</taxon>
        <taxon>Conifers II</taxon>
        <taxon>Cupressales</taxon>
        <taxon>Taxaceae</taxon>
        <taxon>Taxus</taxon>
    </lineage>
</organism>
<dbReference type="GO" id="GO:0009734">
    <property type="term" value="P:auxin-activated signaling pathway"/>
    <property type="evidence" value="ECO:0007669"/>
    <property type="project" value="UniProtKB-KW"/>
</dbReference>
<dbReference type="PROSITE" id="PS50863">
    <property type="entry name" value="B3"/>
    <property type="match status" value="1"/>
</dbReference>
<dbReference type="EMBL" id="JAHRHJ020000008">
    <property type="protein sequence ID" value="KAH9305874.1"/>
    <property type="molecule type" value="Genomic_DNA"/>
</dbReference>